<evidence type="ECO:0000259" key="5">
    <source>
        <dbReference type="Pfam" id="PF01775"/>
    </source>
</evidence>
<evidence type="ECO:0000256" key="2">
    <source>
        <dbReference type="ARBA" id="ARBA00022980"/>
    </source>
</evidence>
<dbReference type="InterPro" id="IPR021138">
    <property type="entry name" value="Ribosomal_eL20_eukaryotes"/>
</dbReference>
<organism evidence="6">
    <name type="scientific">Pseudodiaptomus poplesia</name>
    <dbReference type="NCBI Taxonomy" id="213370"/>
    <lineage>
        <taxon>Eukaryota</taxon>
        <taxon>Metazoa</taxon>
        <taxon>Ecdysozoa</taxon>
        <taxon>Arthropoda</taxon>
        <taxon>Crustacea</taxon>
        <taxon>Multicrustacea</taxon>
        <taxon>Hexanauplia</taxon>
        <taxon>Copepoda</taxon>
        <taxon>Calanoida</taxon>
        <taxon>Pseudodiaptomidae</taxon>
        <taxon>Pseudodiaptomus</taxon>
    </lineage>
</organism>
<dbReference type="PANTHER" id="PTHR10052">
    <property type="entry name" value="60S RIBOSOMAL PROTEIN L18A"/>
    <property type="match status" value="1"/>
</dbReference>
<dbReference type="AlphaFoldDB" id="A0A0U2TL53"/>
<evidence type="ECO:0000256" key="3">
    <source>
        <dbReference type="ARBA" id="ARBA00023274"/>
    </source>
</evidence>
<accession>A0A0U2TL53</accession>
<evidence type="ECO:0000313" key="6">
    <source>
        <dbReference type="EMBL" id="ALS04857.1"/>
    </source>
</evidence>
<dbReference type="GO" id="GO:0006412">
    <property type="term" value="P:translation"/>
    <property type="evidence" value="ECO:0007669"/>
    <property type="project" value="InterPro"/>
</dbReference>
<evidence type="ECO:0000256" key="1">
    <source>
        <dbReference type="ARBA" id="ARBA00009362"/>
    </source>
</evidence>
<dbReference type="GO" id="GO:0003735">
    <property type="term" value="F:structural constituent of ribosome"/>
    <property type="evidence" value="ECO:0007669"/>
    <property type="project" value="InterPro"/>
</dbReference>
<comment type="similarity">
    <text evidence="1 4">Belongs to the eukaryotic ribosomal protein eL20 family.</text>
</comment>
<dbReference type="InterPro" id="IPR028877">
    <property type="entry name" value="Ribosomal_eL20"/>
</dbReference>
<dbReference type="FunFam" id="3.10.20.10:FF:000001">
    <property type="entry name" value="60S ribosomal protein L18a"/>
    <property type="match status" value="1"/>
</dbReference>
<dbReference type="PIRSF" id="PIRSF002190">
    <property type="entry name" value="Ribosomal_L18a"/>
    <property type="match status" value="1"/>
</dbReference>
<dbReference type="Pfam" id="PF01775">
    <property type="entry name" value="Ribosomal_L18A"/>
    <property type="match status" value="1"/>
</dbReference>
<dbReference type="InterPro" id="IPR023573">
    <property type="entry name" value="Ribosomal_eL20_dom"/>
</dbReference>
<reference evidence="6" key="1">
    <citation type="journal article" date="2015" name="Sci. Rep.">
        <title>Spliced leader RNA trans-splicing discovered in copepods.</title>
        <authorList>
            <person name="Yang F."/>
            <person name="Xu D."/>
            <person name="Zhuang Y."/>
            <person name="Yi X."/>
            <person name="Huang Y."/>
            <person name="Chen H."/>
            <person name="Lin S."/>
            <person name="Campbell D.A."/>
            <person name="Sturm N.R."/>
            <person name="Liu G."/>
            <person name="Zhang H."/>
        </authorList>
    </citation>
    <scope>NUCLEOTIDE SEQUENCE</scope>
</reference>
<dbReference type="GO" id="GO:1990904">
    <property type="term" value="C:ribonucleoprotein complex"/>
    <property type="evidence" value="ECO:0007669"/>
    <property type="project" value="UniProtKB-KW"/>
</dbReference>
<dbReference type="EMBL" id="KT755023">
    <property type="protein sequence ID" value="ALS04857.1"/>
    <property type="molecule type" value="mRNA"/>
</dbReference>
<dbReference type="FunFam" id="3.10.20.10:FF:000002">
    <property type="entry name" value="60S ribosomal protein L18a"/>
    <property type="match status" value="1"/>
</dbReference>
<name>A0A0U2TL53_9MAXI</name>
<protein>
    <recommendedName>
        <fullName evidence="4">60S ribosomal protein L18a</fullName>
    </recommendedName>
</protein>
<dbReference type="GO" id="GO:0005840">
    <property type="term" value="C:ribosome"/>
    <property type="evidence" value="ECO:0007669"/>
    <property type="project" value="UniProtKB-KW"/>
</dbReference>
<dbReference type="EMBL" id="KT755068">
    <property type="protein sequence ID" value="ALS04902.1"/>
    <property type="molecule type" value="mRNA"/>
</dbReference>
<proteinExistence type="evidence at transcript level"/>
<feature type="domain" description="Large ribosomal subunit protein eL20" evidence="5">
    <location>
        <begin position="7"/>
        <end position="128"/>
    </location>
</feature>
<keyword evidence="2 4" id="KW-0689">Ribosomal protein</keyword>
<dbReference type="HAMAP" id="MF_00273">
    <property type="entry name" value="Ribosomal_eL20"/>
    <property type="match status" value="1"/>
</dbReference>
<dbReference type="Gene3D" id="3.10.20.10">
    <property type="match status" value="2"/>
</dbReference>
<sequence>MKANGTLKEYRVIGRKLPTEAEPVTPLYKMRIFATDPVVAKSRFWYFLRQLRKFKKTTGEIVSVEEIREKNPLKVKNFGIWLRYDSRSGTHNMYREYRDMTVNGAITQCYRDMGARHRARAHSIQIIRCETVAASKCRRPLIVQTHDSKIKFPLAKRVQRPSGSLVKANRPSTYFQ</sequence>
<evidence type="ECO:0000256" key="4">
    <source>
        <dbReference type="PIRNR" id="PIRNR002190"/>
    </source>
</evidence>
<keyword evidence="3 4" id="KW-0687">Ribonucleoprotein</keyword>
<dbReference type="SUPFAM" id="SSF160374">
    <property type="entry name" value="RplX-like"/>
    <property type="match status" value="1"/>
</dbReference>